<proteinExistence type="predicted"/>
<comment type="caution">
    <text evidence="2">The sequence shown here is derived from an EMBL/GenBank/DDBJ whole genome shotgun (WGS) entry which is preliminary data.</text>
</comment>
<feature type="compositionally biased region" description="Basic and acidic residues" evidence="1">
    <location>
        <begin position="63"/>
        <end position="73"/>
    </location>
</feature>
<keyword evidence="3" id="KW-1185">Reference proteome</keyword>
<dbReference type="Proteomes" id="UP000266841">
    <property type="component" value="Unassembled WGS sequence"/>
</dbReference>
<gene>
    <name evidence="2" type="ORF">THAOC_10545</name>
</gene>
<accession>K0SPR9</accession>
<organism evidence="2 3">
    <name type="scientific">Thalassiosira oceanica</name>
    <name type="common">Marine diatom</name>
    <dbReference type="NCBI Taxonomy" id="159749"/>
    <lineage>
        <taxon>Eukaryota</taxon>
        <taxon>Sar</taxon>
        <taxon>Stramenopiles</taxon>
        <taxon>Ochrophyta</taxon>
        <taxon>Bacillariophyta</taxon>
        <taxon>Coscinodiscophyceae</taxon>
        <taxon>Thalassiosirophycidae</taxon>
        <taxon>Thalassiosirales</taxon>
        <taxon>Thalassiosiraceae</taxon>
        <taxon>Thalassiosira</taxon>
    </lineage>
</organism>
<reference evidence="2 3" key="1">
    <citation type="journal article" date="2012" name="Genome Biol.">
        <title>Genome and low-iron response of an oceanic diatom adapted to chronic iron limitation.</title>
        <authorList>
            <person name="Lommer M."/>
            <person name="Specht M."/>
            <person name="Roy A.S."/>
            <person name="Kraemer L."/>
            <person name="Andreson R."/>
            <person name="Gutowska M.A."/>
            <person name="Wolf J."/>
            <person name="Bergner S.V."/>
            <person name="Schilhabel M.B."/>
            <person name="Klostermeier U.C."/>
            <person name="Beiko R.G."/>
            <person name="Rosenstiel P."/>
            <person name="Hippler M."/>
            <person name="Laroche J."/>
        </authorList>
    </citation>
    <scope>NUCLEOTIDE SEQUENCE [LARGE SCALE GENOMIC DNA]</scope>
    <source>
        <strain evidence="2 3">CCMP1005</strain>
    </source>
</reference>
<evidence type="ECO:0000313" key="2">
    <source>
        <dbReference type="EMBL" id="EJK68288.1"/>
    </source>
</evidence>
<evidence type="ECO:0000256" key="1">
    <source>
        <dbReference type="SAM" id="MobiDB-lite"/>
    </source>
</evidence>
<dbReference type="EMBL" id="AGNL01011609">
    <property type="protein sequence ID" value="EJK68288.1"/>
    <property type="molecule type" value="Genomic_DNA"/>
</dbReference>
<name>K0SPR9_THAOC</name>
<protein>
    <submittedName>
        <fullName evidence="2">Uncharacterized protein</fullName>
    </submittedName>
</protein>
<dbReference type="AlphaFoldDB" id="K0SPR9"/>
<evidence type="ECO:0000313" key="3">
    <source>
        <dbReference type="Proteomes" id="UP000266841"/>
    </source>
</evidence>
<sequence length="105" mass="11070">MGLDADAPPHRVLPAPALCSLLLAPMSGPPAQAGLALHPLQLSVPPIQQRRAPISISPASPLQDERGSPETRERYKVVQGTTYNIVEIGTLSRAGAGEKTANTRE</sequence>
<feature type="region of interest" description="Disordered" evidence="1">
    <location>
        <begin position="49"/>
        <end position="73"/>
    </location>
</feature>